<keyword evidence="2" id="KW-0732">Signal</keyword>
<gene>
    <name evidence="3" type="ORF">ES674_02580</name>
</gene>
<feature type="transmembrane region" description="Helical" evidence="1">
    <location>
        <begin position="39"/>
        <end position="58"/>
    </location>
</feature>
<name>A0A5D0RCN2_9FLAO</name>
<feature type="signal peptide" evidence="2">
    <location>
        <begin position="1"/>
        <end position="25"/>
    </location>
</feature>
<keyword evidence="1" id="KW-0472">Membrane</keyword>
<dbReference type="AlphaFoldDB" id="A0A5D0RCN2"/>
<evidence type="ECO:0000313" key="4">
    <source>
        <dbReference type="Proteomes" id="UP000323720"/>
    </source>
</evidence>
<evidence type="ECO:0000256" key="2">
    <source>
        <dbReference type="SAM" id="SignalP"/>
    </source>
</evidence>
<dbReference type="EMBL" id="VSKK01000001">
    <property type="protein sequence ID" value="TYB78686.1"/>
    <property type="molecule type" value="Genomic_DNA"/>
</dbReference>
<evidence type="ECO:0000313" key="3">
    <source>
        <dbReference type="EMBL" id="TYB78686.1"/>
    </source>
</evidence>
<keyword evidence="1" id="KW-1133">Transmembrane helix</keyword>
<feature type="chain" id="PRO_5022824771" description="XapX domain-containing protein" evidence="2">
    <location>
        <begin position="26"/>
        <end position="64"/>
    </location>
</feature>
<dbReference type="Proteomes" id="UP000323720">
    <property type="component" value="Unassembled WGS sequence"/>
</dbReference>
<protein>
    <recommendedName>
        <fullName evidence="5">XapX domain-containing protein</fullName>
    </recommendedName>
</protein>
<keyword evidence="4" id="KW-1185">Reference proteome</keyword>
<accession>A0A5D0RCN2</accession>
<organism evidence="3 4">
    <name type="scientific">Bizionia myxarmorum</name>
    <dbReference type="NCBI Taxonomy" id="291186"/>
    <lineage>
        <taxon>Bacteria</taxon>
        <taxon>Pseudomonadati</taxon>
        <taxon>Bacteroidota</taxon>
        <taxon>Flavobacteriia</taxon>
        <taxon>Flavobacteriales</taxon>
        <taxon>Flavobacteriaceae</taxon>
        <taxon>Bizionia</taxon>
    </lineage>
</organism>
<keyword evidence="1" id="KW-0812">Transmembrane</keyword>
<sequence length="64" mass="6815">MKMPKIKIVASILLMLISFVCFAQAGVPPPPMPPPPPGLPIDGGVFTGLITGLFYGAYRLFKAK</sequence>
<reference evidence="3 4" key="1">
    <citation type="submission" date="2019-08" db="EMBL/GenBank/DDBJ databases">
        <title>Genomes of Antarctic Bizionia species.</title>
        <authorList>
            <person name="Bowman J.P."/>
        </authorList>
    </citation>
    <scope>NUCLEOTIDE SEQUENCE [LARGE SCALE GENOMIC DNA]</scope>
    <source>
        <strain evidence="3 4">ADA-4</strain>
    </source>
</reference>
<evidence type="ECO:0000256" key="1">
    <source>
        <dbReference type="SAM" id="Phobius"/>
    </source>
</evidence>
<proteinExistence type="predicted"/>
<evidence type="ECO:0008006" key="5">
    <source>
        <dbReference type="Google" id="ProtNLM"/>
    </source>
</evidence>
<comment type="caution">
    <text evidence="3">The sequence shown here is derived from an EMBL/GenBank/DDBJ whole genome shotgun (WGS) entry which is preliminary data.</text>
</comment>